<dbReference type="Proteomes" id="UP000321933">
    <property type="component" value="Unassembled WGS sequence"/>
</dbReference>
<evidence type="ECO:0000259" key="1">
    <source>
        <dbReference type="Pfam" id="PF12146"/>
    </source>
</evidence>
<reference evidence="2 3" key="1">
    <citation type="submission" date="2019-08" db="EMBL/GenBank/DDBJ databases">
        <title>Parahaliea maris sp. nov., isolated from the surface seawater.</title>
        <authorList>
            <person name="Liu Y."/>
        </authorList>
    </citation>
    <scope>NUCLEOTIDE SEQUENCE [LARGE SCALE GENOMIC DNA]</scope>
    <source>
        <strain evidence="2 3">S2-26</strain>
    </source>
</reference>
<protein>
    <submittedName>
        <fullName evidence="2">Hydrolase 1, exosortase A system-associated</fullName>
    </submittedName>
</protein>
<evidence type="ECO:0000313" key="2">
    <source>
        <dbReference type="EMBL" id="TXS89634.1"/>
    </source>
</evidence>
<dbReference type="EMBL" id="VRYZ01000008">
    <property type="protein sequence ID" value="TXS89634.1"/>
    <property type="molecule type" value="Genomic_DNA"/>
</dbReference>
<gene>
    <name evidence="2" type="ORF">FVW59_16585</name>
</gene>
<dbReference type="NCBIfam" id="TIGR03100">
    <property type="entry name" value="hydr1_PEP"/>
    <property type="match status" value="1"/>
</dbReference>
<organism evidence="2 3">
    <name type="scientific">Parahaliea aestuarii</name>
    <dbReference type="NCBI Taxonomy" id="1852021"/>
    <lineage>
        <taxon>Bacteria</taxon>
        <taxon>Pseudomonadati</taxon>
        <taxon>Pseudomonadota</taxon>
        <taxon>Gammaproteobacteria</taxon>
        <taxon>Cellvibrionales</taxon>
        <taxon>Halieaceae</taxon>
        <taxon>Parahaliea</taxon>
    </lineage>
</organism>
<proteinExistence type="predicted"/>
<dbReference type="SUPFAM" id="SSF53474">
    <property type="entry name" value="alpha/beta-Hydrolases"/>
    <property type="match status" value="1"/>
</dbReference>
<keyword evidence="2" id="KW-0378">Hydrolase</keyword>
<dbReference type="InterPro" id="IPR029058">
    <property type="entry name" value="AB_hydrolase_fold"/>
</dbReference>
<dbReference type="Gene3D" id="3.40.50.1820">
    <property type="entry name" value="alpha/beta hydrolase"/>
    <property type="match status" value="1"/>
</dbReference>
<sequence length="297" mass="32128">MTSVTREPLLFECEGDTLVGVVHRPGRMQAVGLVTVVAGGPQYRAGVGRGLVEMGDQLAAQGFPVLRFDYRGMGDSGGEFRGFEQIGADLACAVAAFRKALPEIERIVLWGGCDAASGILIHAHALQGIAAIAVGNPWVSSSETQAVVIRRHYLQRLVQKSFWLKLLRLEYDLAGYAADAGRALRRRLVSRVKHDADTGPGGTVAPARGVPFIERMRRGLEAFDGPVLLLMSGRSLVSREFDALIQQNPGWRSVAERKVTQREELPDADQAFSSQSARKKVTLLLAAWLNGIVAAGE</sequence>
<evidence type="ECO:0000313" key="3">
    <source>
        <dbReference type="Proteomes" id="UP000321933"/>
    </source>
</evidence>
<dbReference type="InterPro" id="IPR017531">
    <property type="entry name" value="Hydrolase-1_PEP"/>
</dbReference>
<dbReference type="Pfam" id="PF12146">
    <property type="entry name" value="Hydrolase_4"/>
    <property type="match status" value="1"/>
</dbReference>
<dbReference type="InterPro" id="IPR022742">
    <property type="entry name" value="Hydrolase_4"/>
</dbReference>
<accession>A0A5C8ZPD6</accession>
<name>A0A5C8ZPD6_9GAMM</name>
<keyword evidence="3" id="KW-1185">Reference proteome</keyword>
<comment type="caution">
    <text evidence="2">The sequence shown here is derived from an EMBL/GenBank/DDBJ whole genome shotgun (WGS) entry which is preliminary data.</text>
</comment>
<dbReference type="OrthoDB" id="249225at2"/>
<dbReference type="GO" id="GO:0016787">
    <property type="term" value="F:hydrolase activity"/>
    <property type="evidence" value="ECO:0007669"/>
    <property type="project" value="UniProtKB-KW"/>
</dbReference>
<dbReference type="AlphaFoldDB" id="A0A5C8ZPD6"/>
<feature type="domain" description="Serine aminopeptidase S33" evidence="1">
    <location>
        <begin position="53"/>
        <end position="152"/>
    </location>
</feature>